<sequence>MRRATAVLIISSALIFSGCAKGRASDILVDTLPQTRVEQVMTSDTGKSEFPQKVLLSVKDRAQWLGSARVRDSLQKFDAFEKLFPEISAQIGRALRDCTDDASVELLISKIGFIANNTPSRPLANFGVVEPFDDLTLYLSVLSDRDADKNEKLGVLALMMLSLRVHESLMVGSATAALSTNPLSSASELESQLRSIMTSDPKLTRPIGYFLSCFKSDPGFVLDTVASSQLAGLRDAFSN</sequence>
<evidence type="ECO:0000313" key="2">
    <source>
        <dbReference type="Proteomes" id="UP000789941"/>
    </source>
</evidence>
<dbReference type="Proteomes" id="UP000789941">
    <property type="component" value="Unassembled WGS sequence"/>
</dbReference>
<protein>
    <recommendedName>
        <fullName evidence="3">Lipoprotein</fullName>
    </recommendedName>
</protein>
<gene>
    <name evidence="1" type="ORF">LFW2832_01291</name>
</gene>
<comment type="caution">
    <text evidence="1">The sequence shown here is derived from an EMBL/GenBank/DDBJ whole genome shotgun (WGS) entry which is preliminary data.</text>
</comment>
<accession>A0A5E4LLK3</accession>
<name>A0A5E4LLK3_9ARCH</name>
<dbReference type="AlphaFoldDB" id="A0A5E4LLK3"/>
<dbReference type="EMBL" id="CABMJJ010000003">
    <property type="protein sequence ID" value="VVC02885.1"/>
    <property type="molecule type" value="Genomic_DNA"/>
</dbReference>
<proteinExistence type="predicted"/>
<evidence type="ECO:0008006" key="3">
    <source>
        <dbReference type="Google" id="ProtNLM"/>
    </source>
</evidence>
<reference evidence="1 2" key="1">
    <citation type="submission" date="2019-08" db="EMBL/GenBank/DDBJ databases">
        <authorList>
            <person name="Vazquez-Campos X."/>
        </authorList>
    </citation>
    <scope>NUCLEOTIDE SEQUENCE [LARGE SCALE GENOMIC DNA]</scope>
    <source>
        <strain evidence="1">LFW-283_2</strain>
    </source>
</reference>
<dbReference type="PROSITE" id="PS51257">
    <property type="entry name" value="PROKAR_LIPOPROTEIN"/>
    <property type="match status" value="1"/>
</dbReference>
<evidence type="ECO:0000313" key="1">
    <source>
        <dbReference type="EMBL" id="VVC02885.1"/>
    </source>
</evidence>
<organism evidence="1 2">
    <name type="scientific">Candidatus Bilamarchaeum dharawalense</name>
    <dbReference type="NCBI Taxonomy" id="2885759"/>
    <lineage>
        <taxon>Archaea</taxon>
        <taxon>Candidatus Micrarchaeota</taxon>
        <taxon>Candidatus Micrarchaeia</taxon>
        <taxon>Candidatus Anstonellales</taxon>
        <taxon>Candidatus Bilamarchaeaceae</taxon>
        <taxon>Candidatus Bilamarchaeum</taxon>
    </lineage>
</organism>